<evidence type="ECO:0000256" key="9">
    <source>
        <dbReference type="ARBA" id="ARBA00023242"/>
    </source>
</evidence>
<reference evidence="16" key="1">
    <citation type="submission" date="2016-10" db="EMBL/GenBank/DDBJ databases">
        <authorList>
            <person name="Benchimol M."/>
            <person name="Almeida L.G."/>
            <person name="Vasconcelos A.T."/>
            <person name="Perreira-Neves A."/>
            <person name="Rosa I.A."/>
            <person name="Tasca T."/>
            <person name="Bogo M.R."/>
            <person name="de Souza W."/>
        </authorList>
    </citation>
    <scope>NUCLEOTIDE SEQUENCE [LARGE SCALE GENOMIC DNA]</scope>
    <source>
        <strain evidence="16">K</strain>
    </source>
</reference>
<evidence type="ECO:0000259" key="15">
    <source>
        <dbReference type="PROSITE" id="PS51194"/>
    </source>
</evidence>
<comment type="similarity">
    <text evidence="2">Belongs to the helicase family. RecQ subfamily.</text>
</comment>
<protein>
    <recommendedName>
        <fullName evidence="11">DNA 3'-5' helicase</fullName>
        <ecNumber evidence="11">5.6.2.4</ecNumber>
    </recommendedName>
</protein>
<feature type="compositionally biased region" description="Basic and acidic residues" evidence="12">
    <location>
        <begin position="13"/>
        <end position="27"/>
    </location>
</feature>
<dbReference type="InterPro" id="IPR011545">
    <property type="entry name" value="DEAD/DEAH_box_helicase_dom"/>
</dbReference>
<evidence type="ECO:0000256" key="4">
    <source>
        <dbReference type="ARBA" id="ARBA00022801"/>
    </source>
</evidence>
<dbReference type="CDD" id="cd18794">
    <property type="entry name" value="SF2_C_RecQ"/>
    <property type="match status" value="1"/>
</dbReference>
<dbReference type="OrthoDB" id="10261556at2759"/>
<dbReference type="Pfam" id="PF00271">
    <property type="entry name" value="Helicase_C"/>
    <property type="match status" value="1"/>
</dbReference>
<dbReference type="FunFam" id="3.40.50.300:FF:000296">
    <property type="entry name" value="ATP-dependent DNA helicase RecQ"/>
    <property type="match status" value="1"/>
</dbReference>
<keyword evidence="6" id="KW-0067">ATP-binding</keyword>
<keyword evidence="8" id="KW-0413">Isomerase</keyword>
<dbReference type="GO" id="GO:0000724">
    <property type="term" value="P:double-strand break repair via homologous recombination"/>
    <property type="evidence" value="ECO:0007669"/>
    <property type="project" value="TreeGrafter"/>
</dbReference>
<evidence type="ECO:0000259" key="14">
    <source>
        <dbReference type="PROSITE" id="PS51192"/>
    </source>
</evidence>
<gene>
    <name evidence="16" type="ORF">TRFO_22914</name>
</gene>
<evidence type="ECO:0000256" key="2">
    <source>
        <dbReference type="ARBA" id="ARBA00005446"/>
    </source>
</evidence>
<dbReference type="Pfam" id="PF16124">
    <property type="entry name" value="RecQ_Zn_bind"/>
    <property type="match status" value="1"/>
</dbReference>
<dbReference type="InterPro" id="IPR032284">
    <property type="entry name" value="RecQ_Zn-bd"/>
</dbReference>
<dbReference type="InterPro" id="IPR002121">
    <property type="entry name" value="HRDC_dom"/>
</dbReference>
<dbReference type="InterPro" id="IPR027417">
    <property type="entry name" value="P-loop_NTPase"/>
</dbReference>
<dbReference type="GO" id="GO:0009378">
    <property type="term" value="F:four-way junction helicase activity"/>
    <property type="evidence" value="ECO:0007669"/>
    <property type="project" value="TreeGrafter"/>
</dbReference>
<evidence type="ECO:0000256" key="11">
    <source>
        <dbReference type="ARBA" id="ARBA00034808"/>
    </source>
</evidence>
<keyword evidence="7" id="KW-0238">DNA-binding</keyword>
<dbReference type="Gene3D" id="1.10.150.80">
    <property type="entry name" value="HRDC domain"/>
    <property type="match status" value="1"/>
</dbReference>
<dbReference type="SUPFAM" id="SSF52540">
    <property type="entry name" value="P-loop containing nucleoside triphosphate hydrolases"/>
    <property type="match status" value="2"/>
</dbReference>
<evidence type="ECO:0000313" key="16">
    <source>
        <dbReference type="EMBL" id="OHT08502.1"/>
    </source>
</evidence>
<keyword evidence="4" id="KW-0378">Hydrolase</keyword>
<dbReference type="PROSITE" id="PS00690">
    <property type="entry name" value="DEAH_ATP_HELICASE"/>
    <property type="match status" value="1"/>
</dbReference>
<evidence type="ECO:0000256" key="7">
    <source>
        <dbReference type="ARBA" id="ARBA00023125"/>
    </source>
</evidence>
<dbReference type="VEuPathDB" id="TrichDB:TRFO_22914"/>
<evidence type="ECO:0000259" key="13">
    <source>
        <dbReference type="PROSITE" id="PS50967"/>
    </source>
</evidence>
<proteinExistence type="inferred from homology"/>
<dbReference type="GO" id="GO:0043138">
    <property type="term" value="F:3'-5' DNA helicase activity"/>
    <property type="evidence" value="ECO:0007669"/>
    <property type="project" value="UniProtKB-EC"/>
</dbReference>
<dbReference type="InterPro" id="IPR010997">
    <property type="entry name" value="HRDC-like_sf"/>
</dbReference>
<dbReference type="GO" id="GO:0016787">
    <property type="term" value="F:hydrolase activity"/>
    <property type="evidence" value="ECO:0007669"/>
    <property type="project" value="UniProtKB-KW"/>
</dbReference>
<dbReference type="PANTHER" id="PTHR13710:SF153">
    <property type="entry name" value="RECQ-LIKE DNA HELICASE BLM"/>
    <property type="match status" value="1"/>
</dbReference>
<dbReference type="GO" id="GO:0005694">
    <property type="term" value="C:chromosome"/>
    <property type="evidence" value="ECO:0007669"/>
    <property type="project" value="TreeGrafter"/>
</dbReference>
<evidence type="ECO:0000256" key="12">
    <source>
        <dbReference type="SAM" id="MobiDB-lite"/>
    </source>
</evidence>
<dbReference type="SUPFAM" id="SSF47819">
    <property type="entry name" value="HRDC-like"/>
    <property type="match status" value="1"/>
</dbReference>
<dbReference type="GO" id="GO:0005524">
    <property type="term" value="F:ATP binding"/>
    <property type="evidence" value="ECO:0007669"/>
    <property type="project" value="UniProtKB-KW"/>
</dbReference>
<dbReference type="FunFam" id="3.40.50.300:FF:000340">
    <property type="entry name" value="Bloom syndrome, RecQ helicase"/>
    <property type="match status" value="1"/>
</dbReference>
<keyword evidence="9" id="KW-0539">Nucleus</keyword>
<sequence length="1100" mass="126382">MDERITGNFSQLKNEKSQKQEKNEQHDIQHHSILVGSDSDSEVAIISRTPKSLNKPSDVKPNVHQKENKLMMIQMNQDQSNIQEETNIHESINKIENLNFNKNDIISLEEDLCKISNKIVELMKADPEHPDIIHLREIRRIIQHKIEDIYSGSKSKTLKDENNFQVKKDQLGEFYHNQTSEIKFNNENKINNILNNINNNENPEVKENENSAILPISYAGVVPIRKNKYDQPAIDESTEVFELFPEEKNCVDPVLLQIISEINKNIFHHEKFRGCQAAAIEAALQRKDVFVLMPTGGGKSLIYQLAGVVDRKLTIIISPLISLIKDQVRSINEMNLSAAALLGETSARETSKTLDLINKNELLFLFITPEKLSASSTLRNFLLDVHSKNLIARFVVDEAHCVSQWGHDFRPSYSQLDVIRRDFIGIPIMALTATATSAVKKDIKNELNIPKCETFQTSFNRPNLIYEVKAKGEERESYDTILNFIKDHNYENSCGLIFCMSTGDTEKLSSWLNENGLNTRFYHAQMASPAHRHEVQRLWMEGEINVIVATLAFGMGIDKPNVRFVIHHTIPKSIEAYYQESGRAGRDGLRSYCLLLYSIGDKSRVAKLMNFDKDKGEEKDELRLQIEFSLLDQIALFCSNKHVCRRVQLLQYFGENFNDKLCHETCDNCMRKELGLTTTIPVDRTETAIMLAQIVDDITKRRPDKAPFPTNRYIVAIFMGRSSSQIISSNDNLIKEYGKGIRSNNINYNADENSGEKYGNHKTVSQIEDFVGKEEVLYELLLMLTSKQILKNRLQLLKHGSMQYFMTGSKFEDVYKTKFITYDEIQCHPDGLIKQTDLKLFNKLVELRGKIAAKNHFEPSTIMPSKGLREIVLKKVDSLSKMNQCNEVPERCLKLYGNSFAREVSNFLKNQNNKLFQHQTMFPDFVPTHQANLYNPMTFADSVKTAPFYSPEMYEYKDPPPTNSEKNYYAQCSFYNHDHQSHLDEKINNQINNNEIYCKNEAISKNSCRKINTNNLNQVMDDLAVDSDFLAKQKLLWKEIKNRNNNKNEQNMGNKTVTKGEIVDLSVDDDHSSDSGVIFVKKEEKKPASFFKKLKNAFRT</sequence>
<dbReference type="CDD" id="cd17920">
    <property type="entry name" value="DEXHc_RecQ"/>
    <property type="match status" value="1"/>
</dbReference>
<dbReference type="SMART" id="SM00487">
    <property type="entry name" value="DEXDc"/>
    <property type="match status" value="1"/>
</dbReference>
<dbReference type="Proteomes" id="UP000179807">
    <property type="component" value="Unassembled WGS sequence"/>
</dbReference>
<dbReference type="GO" id="GO:0005737">
    <property type="term" value="C:cytoplasm"/>
    <property type="evidence" value="ECO:0007669"/>
    <property type="project" value="TreeGrafter"/>
</dbReference>
<dbReference type="EC" id="5.6.2.4" evidence="11"/>
<dbReference type="InterPro" id="IPR044876">
    <property type="entry name" value="HRDC_dom_sf"/>
</dbReference>
<dbReference type="InterPro" id="IPR001650">
    <property type="entry name" value="Helicase_C-like"/>
</dbReference>
<dbReference type="GO" id="GO:0005634">
    <property type="term" value="C:nucleus"/>
    <property type="evidence" value="ECO:0007669"/>
    <property type="project" value="UniProtKB-SubCell"/>
</dbReference>
<dbReference type="GO" id="GO:0003677">
    <property type="term" value="F:DNA binding"/>
    <property type="evidence" value="ECO:0007669"/>
    <property type="project" value="UniProtKB-KW"/>
</dbReference>
<dbReference type="GeneID" id="94837555"/>
<evidence type="ECO:0000313" key="17">
    <source>
        <dbReference type="Proteomes" id="UP000179807"/>
    </source>
</evidence>
<dbReference type="InterPro" id="IPR002464">
    <property type="entry name" value="DNA/RNA_helicase_DEAH_CS"/>
</dbReference>
<dbReference type="InterPro" id="IPR004589">
    <property type="entry name" value="DNA_helicase_ATP-dep_RecQ"/>
</dbReference>
<dbReference type="PANTHER" id="PTHR13710">
    <property type="entry name" value="DNA HELICASE RECQ FAMILY MEMBER"/>
    <property type="match status" value="1"/>
</dbReference>
<organism evidence="16 17">
    <name type="scientific">Tritrichomonas foetus</name>
    <dbReference type="NCBI Taxonomy" id="1144522"/>
    <lineage>
        <taxon>Eukaryota</taxon>
        <taxon>Metamonada</taxon>
        <taxon>Parabasalia</taxon>
        <taxon>Tritrichomonadida</taxon>
        <taxon>Tritrichomonadidae</taxon>
        <taxon>Tritrichomonas</taxon>
    </lineage>
</organism>
<evidence type="ECO:0000256" key="3">
    <source>
        <dbReference type="ARBA" id="ARBA00022741"/>
    </source>
</evidence>
<evidence type="ECO:0000256" key="8">
    <source>
        <dbReference type="ARBA" id="ARBA00023235"/>
    </source>
</evidence>
<feature type="domain" description="HRDC" evidence="13">
    <location>
        <begin position="834"/>
        <end position="914"/>
    </location>
</feature>
<comment type="catalytic activity">
    <reaction evidence="10">
        <text>Couples ATP hydrolysis with the unwinding of duplex DNA by translocating in the 3'-5' direction.</text>
        <dbReference type="EC" id="5.6.2.4"/>
    </reaction>
</comment>
<comment type="caution">
    <text evidence="16">The sequence shown here is derived from an EMBL/GenBank/DDBJ whole genome shotgun (WGS) entry which is preliminary data.</text>
</comment>
<dbReference type="PROSITE" id="PS51194">
    <property type="entry name" value="HELICASE_CTER"/>
    <property type="match status" value="1"/>
</dbReference>
<feature type="domain" description="Helicase ATP-binding" evidence="14">
    <location>
        <begin position="280"/>
        <end position="453"/>
    </location>
</feature>
<name>A0A1J4KFU0_9EUKA</name>
<keyword evidence="3" id="KW-0547">Nucleotide-binding</keyword>
<accession>A0A1J4KFU0</accession>
<evidence type="ECO:0000256" key="1">
    <source>
        <dbReference type="ARBA" id="ARBA00004123"/>
    </source>
</evidence>
<evidence type="ECO:0000256" key="10">
    <source>
        <dbReference type="ARBA" id="ARBA00034617"/>
    </source>
</evidence>
<dbReference type="RefSeq" id="XP_068361638.1">
    <property type="nucleotide sequence ID" value="XM_068502851.1"/>
</dbReference>
<dbReference type="EMBL" id="MLAK01000665">
    <property type="protein sequence ID" value="OHT08502.1"/>
    <property type="molecule type" value="Genomic_DNA"/>
</dbReference>
<evidence type="ECO:0000256" key="6">
    <source>
        <dbReference type="ARBA" id="ARBA00022840"/>
    </source>
</evidence>
<dbReference type="InterPro" id="IPR014001">
    <property type="entry name" value="Helicase_ATP-bd"/>
</dbReference>
<dbReference type="Pfam" id="PF00570">
    <property type="entry name" value="HRDC"/>
    <property type="match status" value="1"/>
</dbReference>
<dbReference type="Pfam" id="PF00270">
    <property type="entry name" value="DEAD"/>
    <property type="match status" value="1"/>
</dbReference>
<dbReference type="NCBIfam" id="TIGR00614">
    <property type="entry name" value="recQ_fam"/>
    <property type="match status" value="1"/>
</dbReference>
<comment type="subcellular location">
    <subcellularLocation>
        <location evidence="1">Nucleus</location>
    </subcellularLocation>
</comment>
<dbReference type="PROSITE" id="PS51192">
    <property type="entry name" value="HELICASE_ATP_BIND_1"/>
    <property type="match status" value="1"/>
</dbReference>
<dbReference type="PROSITE" id="PS50967">
    <property type="entry name" value="HRDC"/>
    <property type="match status" value="1"/>
</dbReference>
<feature type="domain" description="Helicase C-terminal" evidence="15">
    <location>
        <begin position="477"/>
        <end position="630"/>
    </location>
</feature>
<dbReference type="AlphaFoldDB" id="A0A1J4KFU0"/>
<keyword evidence="17" id="KW-1185">Reference proteome</keyword>
<evidence type="ECO:0000256" key="5">
    <source>
        <dbReference type="ARBA" id="ARBA00022806"/>
    </source>
</evidence>
<dbReference type="SMART" id="SM00490">
    <property type="entry name" value="HELICc"/>
    <property type="match status" value="1"/>
</dbReference>
<feature type="region of interest" description="Disordered" evidence="12">
    <location>
        <begin position="1"/>
        <end position="27"/>
    </location>
</feature>
<dbReference type="Gene3D" id="3.40.50.300">
    <property type="entry name" value="P-loop containing nucleotide triphosphate hydrolases"/>
    <property type="match status" value="2"/>
</dbReference>
<keyword evidence="5 16" id="KW-0347">Helicase</keyword>